<feature type="domain" description="TM2" evidence="7">
    <location>
        <begin position="231"/>
        <end position="274"/>
    </location>
</feature>
<evidence type="ECO:0000256" key="1">
    <source>
        <dbReference type="ARBA" id="ARBA00004141"/>
    </source>
</evidence>
<dbReference type="InterPro" id="IPR050932">
    <property type="entry name" value="TM2D1-3-like"/>
</dbReference>
<organism evidence="8 9">
    <name type="scientific">Strongylocentrotus purpuratus</name>
    <name type="common">Purple sea urchin</name>
    <dbReference type="NCBI Taxonomy" id="7668"/>
    <lineage>
        <taxon>Eukaryota</taxon>
        <taxon>Metazoa</taxon>
        <taxon>Echinodermata</taxon>
        <taxon>Eleutherozoa</taxon>
        <taxon>Echinozoa</taxon>
        <taxon>Echinoidea</taxon>
        <taxon>Euechinoidea</taxon>
        <taxon>Echinacea</taxon>
        <taxon>Camarodonta</taxon>
        <taxon>Echinidea</taxon>
        <taxon>Strongylocentrotidae</taxon>
        <taxon>Strongylocentrotus</taxon>
    </lineage>
</organism>
<evidence type="ECO:0000256" key="4">
    <source>
        <dbReference type="ARBA" id="ARBA00022989"/>
    </source>
</evidence>
<feature type="transmembrane region" description="Helical" evidence="6">
    <location>
        <begin position="69"/>
        <end position="86"/>
    </location>
</feature>
<dbReference type="EnsemblMetazoa" id="XM_030977463">
    <property type="protein sequence ID" value="XP_030833323"/>
    <property type="gene ID" value="LOC582946"/>
</dbReference>
<keyword evidence="3 6" id="KW-0812">Transmembrane</keyword>
<dbReference type="RefSeq" id="XP_030833323.1">
    <property type="nucleotide sequence ID" value="XM_030977463.1"/>
</dbReference>
<dbReference type="Proteomes" id="UP000007110">
    <property type="component" value="Unassembled WGS sequence"/>
</dbReference>
<sequence length="468" mass="53892">MTLINGPGYRRESTALDSELETLTCTDMTSSNQQETITRDDYDADIEDDDDTVSYIQPTIASSISLARTYFLCIALGFLGAHYYYLGMRTQGLLYTSTLGFFGIGWIVDWFRLPSLVEAARKIRREEAENGYALYAVPYGELEERSIVNAYLYSIPPWGLFGIHYMYLGTFRKNDVFHLIYTATLGFMGFGWLFDLFRIPILVRRANEDIRALRSGKPVSSSTACNLHLDTAYSLAFPLGFFGLHHFYMRRYFYGFVYLFTLGLAGVGVLVDLIRLPYIFKRNKAELKDLRFSLYHLDDTYMLWFPFGLFGLHHFYLRNWKMGVAYLFTCGFLGVGWLIDAFRMRSLVEESNKKSDTDLLWSHHFTKERKSKGNMNIFVDNKLHGYPSMDEDCNIQVYAFPLRPSGKPSWLLGWAWSPPSSTNQNGYVISEEMHSQTERNKTPLVDDSLEGAVGWTIDSHENYEVTIA</sequence>
<comment type="subcellular location">
    <subcellularLocation>
        <location evidence="1">Membrane</location>
        <topology evidence="1">Multi-pass membrane protein</topology>
    </subcellularLocation>
</comment>
<accession>A0A7M7ND29</accession>
<keyword evidence="9" id="KW-1185">Reference proteome</keyword>
<feature type="domain" description="TM2" evidence="7">
    <location>
        <begin position="66"/>
        <end position="111"/>
    </location>
</feature>
<dbReference type="OrthoDB" id="10262359at2759"/>
<dbReference type="PANTHER" id="PTHR21016">
    <property type="entry name" value="BETA-AMYLOID BINDING PROTEIN-RELATED"/>
    <property type="match status" value="1"/>
</dbReference>
<protein>
    <recommendedName>
        <fullName evidence="7">TM2 domain-containing protein</fullName>
    </recommendedName>
</protein>
<reference evidence="8" key="2">
    <citation type="submission" date="2021-01" db="UniProtKB">
        <authorList>
            <consortium name="EnsemblMetazoa"/>
        </authorList>
    </citation>
    <scope>IDENTIFICATION</scope>
</reference>
<feature type="transmembrane region" description="Helical" evidence="6">
    <location>
        <begin position="179"/>
        <end position="203"/>
    </location>
</feature>
<dbReference type="GeneID" id="582946"/>
<dbReference type="Pfam" id="PF05154">
    <property type="entry name" value="TM2"/>
    <property type="match status" value="3"/>
</dbReference>
<feature type="transmembrane region" description="Helical" evidence="6">
    <location>
        <begin position="323"/>
        <end position="342"/>
    </location>
</feature>
<dbReference type="InterPro" id="IPR007829">
    <property type="entry name" value="TM2"/>
</dbReference>
<reference evidence="9" key="1">
    <citation type="submission" date="2015-02" db="EMBL/GenBank/DDBJ databases">
        <title>Genome sequencing for Strongylocentrotus purpuratus.</title>
        <authorList>
            <person name="Murali S."/>
            <person name="Liu Y."/>
            <person name="Vee V."/>
            <person name="English A."/>
            <person name="Wang M."/>
            <person name="Skinner E."/>
            <person name="Han Y."/>
            <person name="Muzny D.M."/>
            <person name="Worley K.C."/>
            <person name="Gibbs R.A."/>
        </authorList>
    </citation>
    <scope>NUCLEOTIDE SEQUENCE</scope>
</reference>
<name>A0A7M7ND29_STRPU</name>
<feature type="transmembrane region" description="Helical" evidence="6">
    <location>
        <begin position="150"/>
        <end position="167"/>
    </location>
</feature>
<evidence type="ECO:0000256" key="3">
    <source>
        <dbReference type="ARBA" id="ARBA00022692"/>
    </source>
</evidence>
<evidence type="ECO:0000313" key="9">
    <source>
        <dbReference type="Proteomes" id="UP000007110"/>
    </source>
</evidence>
<evidence type="ECO:0000259" key="7">
    <source>
        <dbReference type="Pfam" id="PF05154"/>
    </source>
</evidence>
<dbReference type="RefSeq" id="XP_030833324.1">
    <property type="nucleotide sequence ID" value="XM_030977464.1"/>
</dbReference>
<feature type="domain" description="TM2" evidence="7">
    <location>
        <begin position="300"/>
        <end position="342"/>
    </location>
</feature>
<evidence type="ECO:0000256" key="5">
    <source>
        <dbReference type="ARBA" id="ARBA00023136"/>
    </source>
</evidence>
<dbReference type="PANTHER" id="PTHR21016:SF25">
    <property type="entry name" value="TM2 DOMAIN-CONTAINING PROTEIN DDB_G0277895-RELATED"/>
    <property type="match status" value="1"/>
</dbReference>
<dbReference type="AlphaFoldDB" id="A0A7M7ND29"/>
<comment type="similarity">
    <text evidence="2">Belongs to the TM2 family.</text>
</comment>
<keyword evidence="4 6" id="KW-1133">Transmembrane helix</keyword>
<feature type="transmembrane region" description="Helical" evidence="6">
    <location>
        <begin position="301"/>
        <end position="317"/>
    </location>
</feature>
<evidence type="ECO:0000313" key="8">
    <source>
        <dbReference type="EnsemblMetazoa" id="XP_030833324"/>
    </source>
</evidence>
<feature type="transmembrane region" description="Helical" evidence="6">
    <location>
        <begin position="256"/>
        <end position="280"/>
    </location>
</feature>
<keyword evidence="5 6" id="KW-0472">Membrane</keyword>
<proteinExistence type="inferred from homology"/>
<feature type="transmembrane region" description="Helical" evidence="6">
    <location>
        <begin position="92"/>
        <end position="111"/>
    </location>
</feature>
<evidence type="ECO:0000256" key="6">
    <source>
        <dbReference type="SAM" id="Phobius"/>
    </source>
</evidence>
<evidence type="ECO:0000256" key="2">
    <source>
        <dbReference type="ARBA" id="ARBA00008284"/>
    </source>
</evidence>
<dbReference type="InParanoid" id="A0A7M7ND29"/>
<dbReference type="EnsemblMetazoa" id="XM_030977464">
    <property type="protein sequence ID" value="XP_030833324"/>
    <property type="gene ID" value="LOC582946"/>
</dbReference>
<dbReference type="GO" id="GO:0016020">
    <property type="term" value="C:membrane"/>
    <property type="evidence" value="ECO:0007669"/>
    <property type="project" value="UniProtKB-SubCell"/>
</dbReference>